<feature type="domain" description="NAD-dependent epimerase/dehydratase" evidence="3">
    <location>
        <begin position="6"/>
        <end position="142"/>
    </location>
</feature>
<comment type="pathway">
    <text evidence="1">Bacterial outer membrane biogenesis; LPS O-antigen biosynthesis.</text>
</comment>
<proteinExistence type="inferred from homology"/>
<dbReference type="Pfam" id="PF01370">
    <property type="entry name" value="Epimerase"/>
    <property type="match status" value="1"/>
</dbReference>
<dbReference type="AlphaFoldDB" id="A0A656Z7W6"/>
<evidence type="ECO:0000313" key="4">
    <source>
        <dbReference type="EMBL" id="KYC28941.1"/>
    </source>
</evidence>
<gene>
    <name evidence="4" type="ORF">ACY05_03570</name>
</gene>
<dbReference type="InterPro" id="IPR036291">
    <property type="entry name" value="NAD(P)-bd_dom_sf"/>
</dbReference>
<dbReference type="CDD" id="cd08946">
    <property type="entry name" value="SDR_e"/>
    <property type="match status" value="1"/>
</dbReference>
<dbReference type="InterPro" id="IPR001509">
    <property type="entry name" value="Epimerase_deHydtase"/>
</dbReference>
<organism evidence="4 5">
    <name type="scientific">Sterolibacterium denitrificans</name>
    <dbReference type="NCBI Taxonomy" id="157592"/>
    <lineage>
        <taxon>Bacteria</taxon>
        <taxon>Pseudomonadati</taxon>
        <taxon>Pseudomonadota</taxon>
        <taxon>Betaproteobacteria</taxon>
        <taxon>Nitrosomonadales</taxon>
        <taxon>Sterolibacteriaceae</taxon>
        <taxon>Sterolibacterium</taxon>
    </lineage>
</organism>
<dbReference type="EMBL" id="LFZK01000002">
    <property type="protein sequence ID" value="KYC28941.1"/>
    <property type="molecule type" value="Genomic_DNA"/>
</dbReference>
<sequence>MLLIKAANAGVRGFIYASSQAVYGVTRPVWHESSPLAPVTAHGWGKLAGEQLVKTVSESLSDLTGISLRLPKLIGPGSGFRMNQGEWVHALVHAALQGRKISLSQQFLAQQFDFMDVRDAASVITCILARPPKTWPKVLNIGLGSHMTGKELIAVVSEFCEMKYNKPLRYDVEASPLHSRNFGMDVTALSEYLNGFSKRALEDTIADICEFVIGH</sequence>
<comment type="similarity">
    <text evidence="2">Belongs to the NAD(P)-dependent epimerase/dehydratase family.</text>
</comment>
<dbReference type="Proteomes" id="UP000243416">
    <property type="component" value="Unassembled WGS sequence"/>
</dbReference>
<name>A0A656Z7W6_9PROT</name>
<accession>A0A656Z7W6</accession>
<dbReference type="PANTHER" id="PTHR43000">
    <property type="entry name" value="DTDP-D-GLUCOSE 4,6-DEHYDRATASE-RELATED"/>
    <property type="match status" value="1"/>
</dbReference>
<protein>
    <recommendedName>
        <fullName evidence="3">NAD-dependent epimerase/dehydratase domain-containing protein</fullName>
    </recommendedName>
</protein>
<evidence type="ECO:0000256" key="2">
    <source>
        <dbReference type="ARBA" id="ARBA00007637"/>
    </source>
</evidence>
<evidence type="ECO:0000259" key="3">
    <source>
        <dbReference type="Pfam" id="PF01370"/>
    </source>
</evidence>
<evidence type="ECO:0000256" key="1">
    <source>
        <dbReference type="ARBA" id="ARBA00005125"/>
    </source>
</evidence>
<dbReference type="SUPFAM" id="SSF51735">
    <property type="entry name" value="NAD(P)-binding Rossmann-fold domains"/>
    <property type="match status" value="1"/>
</dbReference>
<reference evidence="4 5" key="1">
    <citation type="journal article" date="2016" name="ISME J.">
        <title>Integrated multi-omics analyses reveal the biochemical mechanisms and phylogenetic relevance of anaerobic androgen biodegradation in the environment.</title>
        <authorList>
            <person name="Yang F.C."/>
            <person name="Chen Y.L."/>
            <person name="Tang S.L."/>
            <person name="Yu C.P."/>
            <person name="Wang P.H."/>
            <person name="Ismail W."/>
            <person name="Wang C.H."/>
            <person name="Ding J.Y."/>
            <person name="Yang C.Y."/>
            <person name="Yang C.Y."/>
            <person name="Chiang Y.R."/>
        </authorList>
    </citation>
    <scope>NUCLEOTIDE SEQUENCE [LARGE SCALE GENOMIC DNA]</scope>
    <source>
        <strain evidence="4 5">DSM 13999</strain>
    </source>
</reference>
<keyword evidence="5" id="KW-1185">Reference proteome</keyword>
<comment type="caution">
    <text evidence="4">The sequence shown here is derived from an EMBL/GenBank/DDBJ whole genome shotgun (WGS) entry which is preliminary data.</text>
</comment>
<dbReference type="Gene3D" id="3.40.50.720">
    <property type="entry name" value="NAD(P)-binding Rossmann-like Domain"/>
    <property type="match status" value="1"/>
</dbReference>
<evidence type="ECO:0000313" key="5">
    <source>
        <dbReference type="Proteomes" id="UP000243416"/>
    </source>
</evidence>